<dbReference type="EMBL" id="WHWC01000014">
    <property type="protein sequence ID" value="KAG8369398.1"/>
    <property type="molecule type" value="Genomic_DNA"/>
</dbReference>
<dbReference type="PANTHER" id="PTHR48045">
    <property type="entry name" value="UDP-GLYCOSYLTRANSFERASE 72B1"/>
    <property type="match status" value="1"/>
</dbReference>
<dbReference type="SUPFAM" id="SSF53756">
    <property type="entry name" value="UDP-Glycosyltransferase/glycogen phosphorylase"/>
    <property type="match status" value="1"/>
</dbReference>
<dbReference type="Gene3D" id="3.40.50.2000">
    <property type="entry name" value="Glycogen Phosphorylase B"/>
    <property type="match status" value="2"/>
</dbReference>
<evidence type="ECO:0000313" key="1">
    <source>
        <dbReference type="EMBL" id="KAG8369398.1"/>
    </source>
</evidence>
<keyword evidence="2" id="KW-1185">Reference proteome</keyword>
<gene>
    <name evidence="1" type="ORF">BUALT_Bualt14G0007000</name>
</gene>
<protein>
    <submittedName>
        <fullName evidence="1">Uncharacterized protein</fullName>
    </submittedName>
</protein>
<dbReference type="PANTHER" id="PTHR48045:SF26">
    <property type="entry name" value="UDP-GLYCOSYLTRANSFERASE 74E2-LIKE"/>
    <property type="match status" value="1"/>
</dbReference>
<comment type="caution">
    <text evidence="1">The sequence shown here is derived from an EMBL/GenBank/DDBJ whole genome shotgun (WGS) entry which is preliminary data.</text>
</comment>
<evidence type="ECO:0000313" key="2">
    <source>
        <dbReference type="Proteomes" id="UP000826271"/>
    </source>
</evidence>
<reference evidence="1" key="1">
    <citation type="submission" date="2019-10" db="EMBL/GenBank/DDBJ databases">
        <authorList>
            <person name="Zhang R."/>
            <person name="Pan Y."/>
            <person name="Wang J."/>
            <person name="Ma R."/>
            <person name="Yu S."/>
        </authorList>
    </citation>
    <scope>NUCLEOTIDE SEQUENCE</scope>
    <source>
        <strain evidence="1">LA-IB0</strain>
        <tissue evidence="1">Leaf</tissue>
    </source>
</reference>
<sequence length="93" mass="10455">MGVPMVIMPQWTNQTKDAKLVQGVWCMGVRVRPAGNGIVRKEEIEGYIRKVMEKEKGKELKNNAIKWRDLAEEAATEGGTSDINTYTFISQLA</sequence>
<accession>A0AAV6WR63</accession>
<dbReference type="AlphaFoldDB" id="A0AAV6WR63"/>
<organism evidence="1 2">
    <name type="scientific">Buddleja alternifolia</name>
    <dbReference type="NCBI Taxonomy" id="168488"/>
    <lineage>
        <taxon>Eukaryota</taxon>
        <taxon>Viridiplantae</taxon>
        <taxon>Streptophyta</taxon>
        <taxon>Embryophyta</taxon>
        <taxon>Tracheophyta</taxon>
        <taxon>Spermatophyta</taxon>
        <taxon>Magnoliopsida</taxon>
        <taxon>eudicotyledons</taxon>
        <taxon>Gunneridae</taxon>
        <taxon>Pentapetalae</taxon>
        <taxon>asterids</taxon>
        <taxon>lamiids</taxon>
        <taxon>Lamiales</taxon>
        <taxon>Scrophulariaceae</taxon>
        <taxon>Buddlejeae</taxon>
        <taxon>Buddleja</taxon>
    </lineage>
</organism>
<name>A0AAV6WR63_9LAMI</name>
<proteinExistence type="predicted"/>
<dbReference type="Proteomes" id="UP000826271">
    <property type="component" value="Unassembled WGS sequence"/>
</dbReference>